<dbReference type="EMBL" id="AP023355">
    <property type="protein sequence ID" value="BCJ35240.1"/>
    <property type="molecule type" value="Genomic_DNA"/>
</dbReference>
<dbReference type="Proteomes" id="UP000611640">
    <property type="component" value="Chromosome"/>
</dbReference>
<dbReference type="AlphaFoldDB" id="A0A7R7DPG6"/>
<keyword evidence="2" id="KW-1185">Reference proteome</keyword>
<protein>
    <submittedName>
        <fullName evidence="1">Uncharacterized protein</fullName>
    </submittedName>
</protein>
<name>A0A7R7DPG6_9ACTN</name>
<evidence type="ECO:0000313" key="1">
    <source>
        <dbReference type="EMBL" id="BCJ35240.1"/>
    </source>
</evidence>
<reference evidence="1 2" key="1">
    <citation type="submission" date="2020-08" db="EMBL/GenBank/DDBJ databases">
        <title>Whole genome shotgun sequence of Actinocatenispora thailandica NBRC 105041.</title>
        <authorList>
            <person name="Komaki H."/>
            <person name="Tamura T."/>
        </authorList>
    </citation>
    <scope>NUCLEOTIDE SEQUENCE [LARGE SCALE GENOMIC DNA]</scope>
    <source>
        <strain evidence="1 2">NBRC 105041</strain>
    </source>
</reference>
<evidence type="ECO:0000313" key="2">
    <source>
        <dbReference type="Proteomes" id="UP000611640"/>
    </source>
</evidence>
<sequence length="199" mass="21761">MIEWAAVVENPCDRVAYGVRVGASALDGRGKEIEAHGVFVGGGEDLPTLLSKQKLAVAGTIDVEKDDPFTADDVKSLKITTGGEEWADEPAWMTESEFTRLYPHWPRVHAVNVHLSARDEKGYVGLDFDLRADTGRTTVLNDPFGVVVLRDHEGKIISGTRIQLDADVYEHEQTGIWTPAATDPSKTQIYVNQKASGLS</sequence>
<dbReference type="KEGG" id="atl:Athai_27430"/>
<proteinExistence type="predicted"/>
<gene>
    <name evidence="1" type="ORF">Athai_27430</name>
</gene>
<organism evidence="1 2">
    <name type="scientific">Actinocatenispora thailandica</name>
    <dbReference type="NCBI Taxonomy" id="227318"/>
    <lineage>
        <taxon>Bacteria</taxon>
        <taxon>Bacillati</taxon>
        <taxon>Actinomycetota</taxon>
        <taxon>Actinomycetes</taxon>
        <taxon>Micromonosporales</taxon>
        <taxon>Micromonosporaceae</taxon>
        <taxon>Actinocatenispora</taxon>
    </lineage>
</organism>
<accession>A0A7R7DPG6</accession>